<keyword evidence="2" id="KW-0808">Transferase</keyword>
<feature type="compositionally biased region" description="Low complexity" evidence="1">
    <location>
        <begin position="110"/>
        <end position="129"/>
    </location>
</feature>
<sequence>ARARRYHIRDRVAHRRRACAHIGLRARSRDRPGWDGHRLSRQGSPPEADGRDQAAPPGARLPLRDPHALPARGRDGGAAVAPAHRPDLRGRRGGRPRLLRDGLHRRRQPRQAAARSRAAAGRRGAPHPGRGLRRAGLRPCARRGAPRHQAGQHPPRQRRGPRAGDRLRHRARDHRGERRAADRHRDGDRHAGVHEPRAERRGPRDRRPLRPVLAGRGRLPDAGRRAAVPGDQHARDAGEAPLRAPRPGRAAPSGHAAGPGDDRHAAAREGAGQPVHRSRGAGAGAAGRAAGDARLVRDHPAAAGAPRAHPAGPLPAAGAR</sequence>
<gene>
    <name evidence="2" type="ORF">AVDCRST_MAG17-2</name>
</gene>
<keyword evidence="2" id="KW-0418">Kinase</keyword>
<dbReference type="AlphaFoldDB" id="A0A6J4RSZ3"/>
<dbReference type="GO" id="GO:0004674">
    <property type="term" value="F:protein serine/threonine kinase activity"/>
    <property type="evidence" value="ECO:0007669"/>
    <property type="project" value="UniProtKB-KW"/>
</dbReference>
<dbReference type="EMBL" id="CADCVV010000001">
    <property type="protein sequence ID" value="CAA9478442.1"/>
    <property type="molecule type" value="Genomic_DNA"/>
</dbReference>
<feature type="non-terminal residue" evidence="2">
    <location>
        <position position="320"/>
    </location>
</feature>
<feature type="region of interest" description="Disordered" evidence="1">
    <location>
        <begin position="28"/>
        <end position="320"/>
    </location>
</feature>
<feature type="compositionally biased region" description="Basic and acidic residues" evidence="1">
    <location>
        <begin position="62"/>
        <end position="75"/>
    </location>
</feature>
<keyword evidence="2" id="KW-0723">Serine/threonine-protein kinase</keyword>
<accession>A0A6J4RSZ3</accession>
<name>A0A6J4RSZ3_9ACTN</name>
<proteinExistence type="predicted"/>
<feature type="compositionally biased region" description="Basic residues" evidence="1">
    <location>
        <begin position="91"/>
        <end position="109"/>
    </location>
</feature>
<feature type="compositionally biased region" description="Low complexity" evidence="1">
    <location>
        <begin position="301"/>
        <end position="320"/>
    </location>
</feature>
<evidence type="ECO:0000313" key="2">
    <source>
        <dbReference type="EMBL" id="CAA9478442.1"/>
    </source>
</evidence>
<feature type="compositionally biased region" description="Basic residues" evidence="1">
    <location>
        <begin position="130"/>
        <end position="146"/>
    </location>
</feature>
<feature type="compositionally biased region" description="Low complexity" evidence="1">
    <location>
        <begin position="239"/>
        <end position="259"/>
    </location>
</feature>
<feature type="compositionally biased region" description="Basic residues" evidence="1">
    <location>
        <begin position="155"/>
        <end position="173"/>
    </location>
</feature>
<protein>
    <submittedName>
        <fullName evidence="2">Serine/threonine protein kinase</fullName>
    </submittedName>
</protein>
<feature type="compositionally biased region" description="Basic and acidic residues" evidence="1">
    <location>
        <begin position="174"/>
        <end position="208"/>
    </location>
</feature>
<reference evidence="2" key="1">
    <citation type="submission" date="2020-02" db="EMBL/GenBank/DDBJ databases">
        <authorList>
            <person name="Meier V. D."/>
        </authorList>
    </citation>
    <scope>NUCLEOTIDE SEQUENCE</scope>
    <source>
        <strain evidence="2">AVDCRST_MAG17</strain>
    </source>
</reference>
<evidence type="ECO:0000256" key="1">
    <source>
        <dbReference type="SAM" id="MobiDB-lite"/>
    </source>
</evidence>
<feature type="non-terminal residue" evidence="2">
    <location>
        <position position="1"/>
    </location>
</feature>
<feature type="compositionally biased region" description="Basic and acidic residues" evidence="1">
    <location>
        <begin position="28"/>
        <end position="38"/>
    </location>
</feature>
<organism evidence="2">
    <name type="scientific">uncultured Solirubrobacterales bacterium</name>
    <dbReference type="NCBI Taxonomy" id="768556"/>
    <lineage>
        <taxon>Bacteria</taxon>
        <taxon>Bacillati</taxon>
        <taxon>Actinomycetota</taxon>
        <taxon>Thermoleophilia</taxon>
        <taxon>Solirubrobacterales</taxon>
        <taxon>environmental samples</taxon>
    </lineage>
</organism>